<reference evidence="1" key="1">
    <citation type="journal article" date="2021" name="Nat. Commun.">
        <title>Genetic determinants of endophytism in the Arabidopsis root mycobiome.</title>
        <authorList>
            <person name="Mesny F."/>
            <person name="Miyauchi S."/>
            <person name="Thiergart T."/>
            <person name="Pickel B."/>
            <person name="Atanasova L."/>
            <person name="Karlsson M."/>
            <person name="Huettel B."/>
            <person name="Barry K.W."/>
            <person name="Haridas S."/>
            <person name="Chen C."/>
            <person name="Bauer D."/>
            <person name="Andreopoulos W."/>
            <person name="Pangilinan J."/>
            <person name="LaButti K."/>
            <person name="Riley R."/>
            <person name="Lipzen A."/>
            <person name="Clum A."/>
            <person name="Drula E."/>
            <person name="Henrissat B."/>
            <person name="Kohler A."/>
            <person name="Grigoriev I.V."/>
            <person name="Martin F.M."/>
            <person name="Hacquard S."/>
        </authorList>
    </citation>
    <scope>NUCLEOTIDE SEQUENCE</scope>
    <source>
        <strain evidence="1">MPI-CAGE-AT-0021</strain>
    </source>
</reference>
<evidence type="ECO:0000313" key="2">
    <source>
        <dbReference type="Proteomes" id="UP000717696"/>
    </source>
</evidence>
<protein>
    <submittedName>
        <fullName evidence="1">Uncharacterized protein</fullName>
    </submittedName>
</protein>
<gene>
    <name evidence="1" type="ORF">B0J13DRAFT_613519</name>
</gene>
<dbReference type="Proteomes" id="UP000717696">
    <property type="component" value="Unassembled WGS sequence"/>
</dbReference>
<organism evidence="1 2">
    <name type="scientific">Dactylonectria estremocensis</name>
    <dbReference type="NCBI Taxonomy" id="1079267"/>
    <lineage>
        <taxon>Eukaryota</taxon>
        <taxon>Fungi</taxon>
        <taxon>Dikarya</taxon>
        <taxon>Ascomycota</taxon>
        <taxon>Pezizomycotina</taxon>
        <taxon>Sordariomycetes</taxon>
        <taxon>Hypocreomycetidae</taxon>
        <taxon>Hypocreales</taxon>
        <taxon>Nectriaceae</taxon>
        <taxon>Dactylonectria</taxon>
    </lineage>
</organism>
<comment type="caution">
    <text evidence="1">The sequence shown here is derived from an EMBL/GenBank/DDBJ whole genome shotgun (WGS) entry which is preliminary data.</text>
</comment>
<proteinExistence type="predicted"/>
<name>A0A9P9DAZ1_9HYPO</name>
<dbReference type="EMBL" id="JAGMUU010000038">
    <property type="protein sequence ID" value="KAH7115511.1"/>
    <property type="molecule type" value="Genomic_DNA"/>
</dbReference>
<sequence length="152" mass="17248">MNQQYQVNNIAAFLGRPSAKALIKAASHMSRFVDSRAPTTTSPEELVKLRDSSNFGQLIELRDNLRADVQHQSGTVEKARLAGTKLYEMYYNADCQVRAARSRINKLAKVNTRKEFFETINTADINAQLSDPSWNLAFYPRTETLKTKVLHL</sequence>
<accession>A0A9P9DAZ1</accession>
<keyword evidence="2" id="KW-1185">Reference proteome</keyword>
<dbReference type="Pfam" id="PF11917">
    <property type="entry name" value="DUF3435"/>
    <property type="match status" value="1"/>
</dbReference>
<evidence type="ECO:0000313" key="1">
    <source>
        <dbReference type="EMBL" id="KAH7115511.1"/>
    </source>
</evidence>
<dbReference type="OrthoDB" id="5057366at2759"/>
<dbReference type="InterPro" id="IPR021842">
    <property type="entry name" value="DUF3435"/>
</dbReference>
<dbReference type="AlphaFoldDB" id="A0A9P9DAZ1"/>